<dbReference type="InterPro" id="IPR020846">
    <property type="entry name" value="MFS_dom"/>
</dbReference>
<dbReference type="RefSeq" id="WP_115278818.1">
    <property type="nucleotide sequence ID" value="NZ_AP022600.1"/>
</dbReference>
<feature type="domain" description="Major facilitator superfamily (MFS) profile" evidence="8">
    <location>
        <begin position="22"/>
        <end position="507"/>
    </location>
</feature>
<evidence type="ECO:0000259" key="8">
    <source>
        <dbReference type="PROSITE" id="PS50850"/>
    </source>
</evidence>
<dbReference type="Pfam" id="PF07690">
    <property type="entry name" value="MFS_1"/>
    <property type="match status" value="1"/>
</dbReference>
<feature type="transmembrane region" description="Helical" evidence="7">
    <location>
        <begin position="175"/>
        <end position="196"/>
    </location>
</feature>
<dbReference type="GO" id="GO:0022857">
    <property type="term" value="F:transmembrane transporter activity"/>
    <property type="evidence" value="ECO:0007669"/>
    <property type="project" value="InterPro"/>
</dbReference>
<evidence type="ECO:0000313" key="9">
    <source>
        <dbReference type="EMBL" id="STZ59237.1"/>
    </source>
</evidence>
<feature type="transmembrane region" description="Helical" evidence="7">
    <location>
        <begin position="275"/>
        <end position="297"/>
    </location>
</feature>
<dbReference type="SUPFAM" id="SSF103473">
    <property type="entry name" value="MFS general substrate transporter"/>
    <property type="match status" value="1"/>
</dbReference>
<name>A0A378TGF0_9MYCO</name>
<keyword evidence="2" id="KW-0813">Transport</keyword>
<feature type="transmembrane region" description="Helical" evidence="7">
    <location>
        <begin position="88"/>
        <end position="107"/>
    </location>
</feature>
<evidence type="ECO:0000256" key="6">
    <source>
        <dbReference type="ARBA" id="ARBA00023136"/>
    </source>
</evidence>
<proteinExistence type="predicted"/>
<evidence type="ECO:0000256" key="2">
    <source>
        <dbReference type="ARBA" id="ARBA00022448"/>
    </source>
</evidence>
<dbReference type="Gene3D" id="1.20.1720.10">
    <property type="entry name" value="Multidrug resistance protein D"/>
    <property type="match status" value="1"/>
</dbReference>
<dbReference type="Gene3D" id="1.20.1250.20">
    <property type="entry name" value="MFS general substrate transporter like domains"/>
    <property type="match status" value="1"/>
</dbReference>
<feature type="transmembrane region" description="Helical" evidence="7">
    <location>
        <begin position="113"/>
        <end position="134"/>
    </location>
</feature>
<comment type="subcellular location">
    <subcellularLocation>
        <location evidence="1">Cell membrane</location>
        <topology evidence="1">Multi-pass membrane protein</topology>
    </subcellularLocation>
</comment>
<feature type="transmembrane region" description="Helical" evidence="7">
    <location>
        <begin position="309"/>
        <end position="333"/>
    </location>
</feature>
<dbReference type="PROSITE" id="PS50850">
    <property type="entry name" value="MFS"/>
    <property type="match status" value="1"/>
</dbReference>
<sequence length="568" mass="58658">MSTSIGLDRTVSASTPRSAWLALAVLMLPVTLIAVDNTVLTFALPLIAQDFQPPAATQLWIVDVYALVLAALLVAMGGIGDRIGRRRLLMIGSSGFAVVSIAAAFAPSAEALVAARALLGVFGAMLMPSTLSLLRNIFVDASARRLAIAIWASGFTAGSALGPIVGGALLQHFHWGAVFLIAVPILLPLLILAPRLVPESRDPHPGPLDLVSVLLSFATMLPLVWAIKTAAHDGFSLSIVAAVVSGLAAGTWFVMRQNRSATPMLDMNLFTYAPFTSSILANFLSIVGLIGFLFFISQHLQLVLGMSPLAAGLVTLPGAVVSVIGGLAVVRLARRFTPQALMAFGLVLLAAGFGLILLFRHDLTVVAVIVSFVVLELGVGMSQTMSNDAIVSSVPPAKAGAASAVSETAYELGAVIGTATLGTIFTAFYRNNVTVPAGLSPEQANAAAESIGGATSVAATLPQGVGDRLLESARTAFDSGIAPTAIIAATLALLAAVVVSVSFHRKPEVDTGEQASDGTHVVPSCPRTVVTGPLRDRLAGGQPDAGQAVSANRCETTFQSTTCHHAER</sequence>
<feature type="transmembrane region" description="Helical" evidence="7">
    <location>
        <begin position="59"/>
        <end position="76"/>
    </location>
</feature>
<keyword evidence="3" id="KW-1003">Cell membrane</keyword>
<dbReference type="Proteomes" id="UP000254978">
    <property type="component" value="Unassembled WGS sequence"/>
</dbReference>
<dbReference type="NCBIfam" id="NF033896">
    <property type="entry name" value="MFS_LfrA"/>
    <property type="match status" value="1"/>
</dbReference>
<dbReference type="OrthoDB" id="9781469at2"/>
<evidence type="ECO:0000256" key="4">
    <source>
        <dbReference type="ARBA" id="ARBA00022692"/>
    </source>
</evidence>
<evidence type="ECO:0000256" key="7">
    <source>
        <dbReference type="SAM" id="Phobius"/>
    </source>
</evidence>
<organism evidence="9 10">
    <name type="scientific">Mycolicibacterium tokaiense</name>
    <dbReference type="NCBI Taxonomy" id="39695"/>
    <lineage>
        <taxon>Bacteria</taxon>
        <taxon>Bacillati</taxon>
        <taxon>Actinomycetota</taxon>
        <taxon>Actinomycetes</taxon>
        <taxon>Mycobacteriales</taxon>
        <taxon>Mycobacteriaceae</taxon>
        <taxon>Mycolicibacterium</taxon>
    </lineage>
</organism>
<dbReference type="PANTHER" id="PTHR42718:SF47">
    <property type="entry name" value="METHYL VIOLOGEN RESISTANCE PROTEIN SMVA"/>
    <property type="match status" value="1"/>
</dbReference>
<dbReference type="AlphaFoldDB" id="A0A378TGF0"/>
<feature type="transmembrane region" description="Helical" evidence="7">
    <location>
        <begin position="481"/>
        <end position="503"/>
    </location>
</feature>
<gene>
    <name evidence="9" type="primary">qacA_1</name>
    <name evidence="9" type="ORF">NCTC10821_02763</name>
</gene>
<feature type="transmembrane region" description="Helical" evidence="7">
    <location>
        <begin position="340"/>
        <end position="359"/>
    </location>
</feature>
<dbReference type="GO" id="GO:0005886">
    <property type="term" value="C:plasma membrane"/>
    <property type="evidence" value="ECO:0007669"/>
    <property type="project" value="UniProtKB-SubCell"/>
</dbReference>
<reference evidence="9 10" key="1">
    <citation type="submission" date="2018-06" db="EMBL/GenBank/DDBJ databases">
        <authorList>
            <consortium name="Pathogen Informatics"/>
            <person name="Doyle S."/>
        </authorList>
    </citation>
    <scope>NUCLEOTIDE SEQUENCE [LARGE SCALE GENOMIC DNA]</scope>
    <source>
        <strain evidence="9 10">NCTC10821</strain>
    </source>
</reference>
<protein>
    <submittedName>
        <fullName evidence="9">Major facilitator superfamily MFS_1</fullName>
    </submittedName>
</protein>
<keyword evidence="5 7" id="KW-1133">Transmembrane helix</keyword>
<evidence type="ECO:0000256" key="3">
    <source>
        <dbReference type="ARBA" id="ARBA00022475"/>
    </source>
</evidence>
<feature type="transmembrane region" description="Helical" evidence="7">
    <location>
        <begin position="208"/>
        <end position="228"/>
    </location>
</feature>
<keyword evidence="4 7" id="KW-0812">Transmembrane</keyword>
<dbReference type="PANTHER" id="PTHR42718">
    <property type="entry name" value="MAJOR FACILITATOR SUPERFAMILY MULTIDRUG TRANSPORTER MFSC"/>
    <property type="match status" value="1"/>
</dbReference>
<dbReference type="EMBL" id="UGQT01000001">
    <property type="protein sequence ID" value="STZ59237.1"/>
    <property type="molecule type" value="Genomic_DNA"/>
</dbReference>
<dbReference type="InterPro" id="IPR011701">
    <property type="entry name" value="MFS"/>
</dbReference>
<keyword evidence="10" id="KW-1185">Reference proteome</keyword>
<feature type="transmembrane region" description="Helical" evidence="7">
    <location>
        <begin position="365"/>
        <end position="382"/>
    </location>
</feature>
<dbReference type="InterPro" id="IPR036259">
    <property type="entry name" value="MFS_trans_sf"/>
</dbReference>
<dbReference type="CDD" id="cd17321">
    <property type="entry name" value="MFS_MMR_MDR_like"/>
    <property type="match status" value="1"/>
</dbReference>
<feature type="transmembrane region" description="Helical" evidence="7">
    <location>
        <begin position="146"/>
        <end position="169"/>
    </location>
</feature>
<evidence type="ECO:0000256" key="5">
    <source>
        <dbReference type="ARBA" id="ARBA00022989"/>
    </source>
</evidence>
<evidence type="ECO:0000256" key="1">
    <source>
        <dbReference type="ARBA" id="ARBA00004651"/>
    </source>
</evidence>
<feature type="transmembrane region" description="Helical" evidence="7">
    <location>
        <begin position="20"/>
        <end position="47"/>
    </location>
</feature>
<keyword evidence="6 7" id="KW-0472">Membrane</keyword>
<accession>A0A378TGF0</accession>
<feature type="transmembrane region" description="Helical" evidence="7">
    <location>
        <begin position="234"/>
        <end position="254"/>
    </location>
</feature>
<evidence type="ECO:0000313" key="10">
    <source>
        <dbReference type="Proteomes" id="UP000254978"/>
    </source>
</evidence>